<feature type="domain" description="Chromo" evidence="5">
    <location>
        <begin position="159"/>
        <end position="207"/>
    </location>
</feature>
<dbReference type="Proteomes" id="UP000807769">
    <property type="component" value="Unassembled WGS sequence"/>
</dbReference>
<dbReference type="InterPro" id="IPR013083">
    <property type="entry name" value="Znf_RING/FYVE/PHD"/>
</dbReference>
<keyword evidence="2" id="KW-0863">Zinc-finger</keyword>
<dbReference type="PROSITE" id="PS50013">
    <property type="entry name" value="CHROMO_2"/>
    <property type="match status" value="1"/>
</dbReference>
<protein>
    <recommendedName>
        <fullName evidence="5">Chromo domain-containing protein</fullName>
    </recommendedName>
</protein>
<keyword evidence="3" id="KW-0862">Zinc</keyword>
<dbReference type="InterPro" id="IPR023780">
    <property type="entry name" value="Chromo_domain"/>
</dbReference>
<dbReference type="InterPro" id="IPR016197">
    <property type="entry name" value="Chromo-like_dom_sf"/>
</dbReference>
<reference evidence="6" key="1">
    <citation type="journal article" date="2020" name="New Phytol.">
        <title>Comparative genomics reveals dynamic genome evolution in host specialist ectomycorrhizal fungi.</title>
        <authorList>
            <person name="Lofgren L.A."/>
            <person name="Nguyen N.H."/>
            <person name="Vilgalys R."/>
            <person name="Ruytinx J."/>
            <person name="Liao H.L."/>
            <person name="Branco S."/>
            <person name="Kuo A."/>
            <person name="LaButti K."/>
            <person name="Lipzen A."/>
            <person name="Andreopoulos W."/>
            <person name="Pangilinan J."/>
            <person name="Riley R."/>
            <person name="Hundley H."/>
            <person name="Na H."/>
            <person name="Barry K."/>
            <person name="Grigoriev I.V."/>
            <person name="Stajich J.E."/>
            <person name="Kennedy P.G."/>
        </authorList>
    </citation>
    <scope>NUCLEOTIDE SEQUENCE</scope>
    <source>
        <strain evidence="6">MN1</strain>
    </source>
</reference>
<dbReference type="CDD" id="cd15517">
    <property type="entry name" value="PHD_TCF19_like"/>
    <property type="match status" value="1"/>
</dbReference>
<keyword evidence="7" id="KW-1185">Reference proteome</keyword>
<comment type="caution">
    <text evidence="6">The sequence shown here is derived from an EMBL/GenBank/DDBJ whole genome shotgun (WGS) entry which is preliminary data.</text>
</comment>
<dbReference type="GeneID" id="64635793"/>
<accession>A0A9P7EK36</accession>
<dbReference type="InterPro" id="IPR019787">
    <property type="entry name" value="Znf_PHD-finger"/>
</dbReference>
<dbReference type="SUPFAM" id="SSF57903">
    <property type="entry name" value="FYVE/PHD zinc finger"/>
    <property type="match status" value="1"/>
</dbReference>
<sequence length="236" mass="26806">MLLRSLQSGELRGGPGASIEELSMLAKKDPRKIMISELKRKLEPLESANQNGKPKSRRPQKRKSKSLVIKDETQMCQWPAKSEQDGSFQRQFVQCDNCDLWYHFGCAGFSEGDPRLEEQDSVFICPPCWYVFNRFTPRRHAERCARPDCSLTQLDAEEFVIERLVGRKTIGEAGYLFLVKWEGYPITQASWIPEGSISGAFKVFDRFMADATAEGIDLNPKGAVLLEEARHGGWDI</sequence>
<dbReference type="SMART" id="SM00298">
    <property type="entry name" value="CHROMO"/>
    <property type="match status" value="1"/>
</dbReference>
<dbReference type="SUPFAM" id="SSF54160">
    <property type="entry name" value="Chromo domain-like"/>
    <property type="match status" value="1"/>
</dbReference>
<dbReference type="Gene3D" id="3.30.40.10">
    <property type="entry name" value="Zinc/RING finger domain, C3HC4 (zinc finger)"/>
    <property type="match status" value="1"/>
</dbReference>
<evidence type="ECO:0000256" key="4">
    <source>
        <dbReference type="SAM" id="MobiDB-lite"/>
    </source>
</evidence>
<gene>
    <name evidence="6" type="ORF">BJ212DRAFT_1532451</name>
</gene>
<organism evidence="6 7">
    <name type="scientific">Suillus subaureus</name>
    <dbReference type="NCBI Taxonomy" id="48587"/>
    <lineage>
        <taxon>Eukaryota</taxon>
        <taxon>Fungi</taxon>
        <taxon>Dikarya</taxon>
        <taxon>Basidiomycota</taxon>
        <taxon>Agaricomycotina</taxon>
        <taxon>Agaricomycetes</taxon>
        <taxon>Agaricomycetidae</taxon>
        <taxon>Boletales</taxon>
        <taxon>Suillineae</taxon>
        <taxon>Suillaceae</taxon>
        <taxon>Suillus</taxon>
    </lineage>
</organism>
<feature type="compositionally biased region" description="Basic residues" evidence="4">
    <location>
        <begin position="54"/>
        <end position="65"/>
    </location>
</feature>
<dbReference type="GO" id="GO:0008270">
    <property type="term" value="F:zinc ion binding"/>
    <property type="evidence" value="ECO:0007669"/>
    <property type="project" value="UniProtKB-KW"/>
</dbReference>
<dbReference type="InterPro" id="IPR000953">
    <property type="entry name" value="Chromo/chromo_shadow_dom"/>
</dbReference>
<dbReference type="EMBL" id="JABBWG010000004">
    <property type="protein sequence ID" value="KAG1823488.1"/>
    <property type="molecule type" value="Genomic_DNA"/>
</dbReference>
<dbReference type="OrthoDB" id="436852at2759"/>
<dbReference type="AlphaFoldDB" id="A0A9P7EK36"/>
<evidence type="ECO:0000256" key="2">
    <source>
        <dbReference type="ARBA" id="ARBA00022771"/>
    </source>
</evidence>
<evidence type="ECO:0000256" key="3">
    <source>
        <dbReference type="ARBA" id="ARBA00022833"/>
    </source>
</evidence>
<evidence type="ECO:0000313" key="7">
    <source>
        <dbReference type="Proteomes" id="UP000807769"/>
    </source>
</evidence>
<name>A0A9P7EK36_9AGAM</name>
<evidence type="ECO:0000313" key="6">
    <source>
        <dbReference type="EMBL" id="KAG1823488.1"/>
    </source>
</evidence>
<dbReference type="SMART" id="SM00249">
    <property type="entry name" value="PHD"/>
    <property type="match status" value="1"/>
</dbReference>
<feature type="region of interest" description="Disordered" evidence="4">
    <location>
        <begin position="44"/>
        <end position="66"/>
    </location>
</feature>
<dbReference type="GO" id="GO:0006338">
    <property type="term" value="P:chromatin remodeling"/>
    <property type="evidence" value="ECO:0007669"/>
    <property type="project" value="UniProtKB-ARBA"/>
</dbReference>
<dbReference type="Gene3D" id="2.40.50.40">
    <property type="match status" value="1"/>
</dbReference>
<keyword evidence="1" id="KW-0479">Metal-binding</keyword>
<proteinExistence type="predicted"/>
<dbReference type="RefSeq" id="XP_041197548.1">
    <property type="nucleotide sequence ID" value="XM_041341777.1"/>
</dbReference>
<dbReference type="InterPro" id="IPR001965">
    <property type="entry name" value="Znf_PHD"/>
</dbReference>
<evidence type="ECO:0000259" key="5">
    <source>
        <dbReference type="PROSITE" id="PS50013"/>
    </source>
</evidence>
<evidence type="ECO:0000256" key="1">
    <source>
        <dbReference type="ARBA" id="ARBA00022723"/>
    </source>
</evidence>
<dbReference type="Pfam" id="PF00628">
    <property type="entry name" value="PHD"/>
    <property type="match status" value="1"/>
</dbReference>
<dbReference type="Pfam" id="PF00385">
    <property type="entry name" value="Chromo"/>
    <property type="match status" value="1"/>
</dbReference>
<dbReference type="InterPro" id="IPR011011">
    <property type="entry name" value="Znf_FYVE_PHD"/>
</dbReference>